<dbReference type="GeneID" id="14013861"/>
<dbReference type="Proteomes" id="UP000007178">
    <property type="component" value="Segment"/>
</dbReference>
<keyword evidence="2" id="KW-1185">Reference proteome</keyword>
<accession>H6WFT2</accession>
<dbReference type="KEGG" id="vg:14013861"/>
<organism evidence="1 2">
    <name type="scientific">Cyanophage S-TIM5</name>
    <dbReference type="NCBI Taxonomy" id="1137745"/>
    <lineage>
        <taxon>Viruses</taxon>
        <taxon>Duplodnaviria</taxon>
        <taxon>Heunggongvirae</taxon>
        <taxon>Uroviricota</taxon>
        <taxon>Caudoviricetes</taxon>
        <taxon>Aurunvirus</taxon>
        <taxon>Aurunvirus STIM5</taxon>
    </lineage>
</organism>
<protein>
    <submittedName>
        <fullName evidence="1">Virion structural protein and packaging</fullName>
    </submittedName>
</protein>
<proteinExistence type="predicted"/>
<evidence type="ECO:0000313" key="1">
    <source>
        <dbReference type="EMBL" id="AEZ65657.1"/>
    </source>
</evidence>
<dbReference type="RefSeq" id="YP_007006070.1">
    <property type="nucleotide sequence ID" value="NC_019516.2"/>
</dbReference>
<dbReference type="EMBL" id="JQ245707">
    <property type="protein sequence ID" value="AEZ65657.1"/>
    <property type="molecule type" value="Genomic_DNA"/>
</dbReference>
<sequence>MSCKTCGGSTCTCNSGSGTTYSPGQFQIVNNSNNCYGYKTQSLAAVFPDGTSYKESADKLRQYIISLESTRKLQDLSDVEFTRNVKKGDILIYNDTTGKWVLVDFLSGGEF</sequence>
<reference evidence="1 2" key="1">
    <citation type="journal article" date="2012" name="Proc. Natl. Acad. Sci. U.S.A.">
        <title>A novel lineage of myoviruses infecting cyanobacteria is widespread in the oceans.</title>
        <authorList>
            <person name="Sabehi G."/>
            <person name="Shaulov L."/>
            <person name="Silver D.H."/>
            <person name="Yanai I."/>
            <person name="Harel A."/>
            <person name="Lindell D."/>
        </authorList>
    </citation>
    <scope>NUCLEOTIDE SEQUENCE [LARGE SCALE GENOMIC DNA]</scope>
</reference>
<name>H6WFT2_9CAUD</name>
<evidence type="ECO:0000313" key="2">
    <source>
        <dbReference type="Proteomes" id="UP000007178"/>
    </source>
</evidence>